<name>A0ABS8W744_9GAMM</name>
<evidence type="ECO:0000313" key="2">
    <source>
        <dbReference type="Proteomes" id="UP001201273"/>
    </source>
</evidence>
<accession>A0ABS8W744</accession>
<reference evidence="1 2" key="1">
    <citation type="journal article" date="2022" name="Environ. Microbiol. Rep.">
        <title>Eco-phylogenetic analyses reveal divergent evolution of vitamin B12 metabolism in the marine bacterial family 'Psychromonadaceae'.</title>
        <authorList>
            <person name="Jin X."/>
            <person name="Yang Y."/>
            <person name="Cao H."/>
            <person name="Gao B."/>
            <person name="Zhao Z."/>
        </authorList>
    </citation>
    <scope>NUCLEOTIDE SEQUENCE [LARGE SCALE GENOMIC DNA]</scope>
    <source>
        <strain evidence="1 2">MKS20</strain>
    </source>
</reference>
<dbReference type="InterPro" id="IPR027396">
    <property type="entry name" value="DsrEFH-like"/>
</dbReference>
<dbReference type="PANTHER" id="PTHR37526">
    <property type="entry name" value="PROTEIN TUSB"/>
    <property type="match status" value="1"/>
</dbReference>
<keyword evidence="2" id="KW-1185">Reference proteome</keyword>
<evidence type="ECO:0000313" key="1">
    <source>
        <dbReference type="EMBL" id="MCE2594310.1"/>
    </source>
</evidence>
<dbReference type="RefSeq" id="WP_233051864.1">
    <property type="nucleotide sequence ID" value="NZ_JAIMJA010000004.1"/>
</dbReference>
<organism evidence="1 2">
    <name type="scientific">Motilimonas cestriensis</name>
    <dbReference type="NCBI Taxonomy" id="2742685"/>
    <lineage>
        <taxon>Bacteria</taxon>
        <taxon>Pseudomonadati</taxon>
        <taxon>Pseudomonadota</taxon>
        <taxon>Gammaproteobacteria</taxon>
        <taxon>Alteromonadales</taxon>
        <taxon>Alteromonadales genera incertae sedis</taxon>
        <taxon>Motilimonas</taxon>
    </lineage>
</organism>
<dbReference type="NCBIfam" id="TIGR03011">
    <property type="entry name" value="sulf_tusB_dsrH"/>
    <property type="match status" value="1"/>
</dbReference>
<dbReference type="InterPro" id="IPR007215">
    <property type="entry name" value="Sulphur_relay_TusB/DsrH"/>
</dbReference>
<dbReference type="Pfam" id="PF04077">
    <property type="entry name" value="DsrH"/>
    <property type="match status" value="1"/>
</dbReference>
<comment type="caution">
    <text evidence="1">The sequence shown here is derived from an EMBL/GenBank/DDBJ whole genome shotgun (WGS) entry which is preliminary data.</text>
</comment>
<dbReference type="EMBL" id="JAIMJA010000004">
    <property type="protein sequence ID" value="MCE2594310.1"/>
    <property type="molecule type" value="Genomic_DNA"/>
</dbReference>
<protein>
    <submittedName>
        <fullName evidence="1">Sulfurtransferase complex subunit TusB</fullName>
    </submittedName>
</protein>
<proteinExistence type="predicted"/>
<dbReference type="PANTHER" id="PTHR37526:SF1">
    <property type="entry name" value="PROTEIN TUSB"/>
    <property type="match status" value="1"/>
</dbReference>
<sequence length="96" mass="10701">MILHTVKHSPFNHKSLEQVLPRLGQDDYLLLIENSVVAVTMTHELSEALNELALQQRLFVLQADLLARGLSSSIGKVVDYKGFVSLVVKADTTISW</sequence>
<gene>
    <name evidence="1" type="primary">tusB</name>
    <name evidence="1" type="ORF">K6Y31_05735</name>
</gene>
<dbReference type="Gene3D" id="3.40.1260.10">
    <property type="entry name" value="DsrEFH-like"/>
    <property type="match status" value="1"/>
</dbReference>
<dbReference type="Proteomes" id="UP001201273">
    <property type="component" value="Unassembled WGS sequence"/>
</dbReference>
<dbReference type="SUPFAM" id="SSF75169">
    <property type="entry name" value="DsrEFH-like"/>
    <property type="match status" value="1"/>
</dbReference>